<dbReference type="KEGG" id="bcoh:BC6307_09870"/>
<name>A0A223KQF9_9BACI</name>
<dbReference type="Proteomes" id="UP000215224">
    <property type="component" value="Chromosome"/>
</dbReference>
<dbReference type="PANTHER" id="PTHR33428:SF2">
    <property type="entry name" value="CHLOROPHYLLASE-2"/>
    <property type="match status" value="1"/>
</dbReference>
<gene>
    <name evidence="2" type="ORF">BC6307_09870</name>
</gene>
<dbReference type="PANTHER" id="PTHR33428">
    <property type="entry name" value="CHLOROPHYLLASE-2, CHLOROPLASTIC"/>
    <property type="match status" value="1"/>
</dbReference>
<keyword evidence="1" id="KW-0472">Membrane</keyword>
<feature type="transmembrane region" description="Helical" evidence="1">
    <location>
        <begin position="111"/>
        <end position="130"/>
    </location>
</feature>
<dbReference type="InterPro" id="IPR017395">
    <property type="entry name" value="Chlorophyllase-like"/>
</dbReference>
<feature type="transmembrane region" description="Helical" evidence="1">
    <location>
        <begin position="137"/>
        <end position="159"/>
    </location>
</feature>
<evidence type="ECO:0000256" key="1">
    <source>
        <dbReference type="SAM" id="Phobius"/>
    </source>
</evidence>
<reference evidence="2 3" key="1">
    <citation type="submission" date="2016-12" db="EMBL/GenBank/DDBJ databases">
        <title>The whole genome sequencing and assembly of Bacillus cohnii DSM 6307T strain.</title>
        <authorList>
            <person name="Lee Y.-J."/>
            <person name="Yi H."/>
            <person name="Bahn Y.-S."/>
            <person name="Kim J.F."/>
            <person name="Lee D.-W."/>
        </authorList>
    </citation>
    <scope>NUCLEOTIDE SEQUENCE [LARGE SCALE GENOMIC DNA]</scope>
    <source>
        <strain evidence="2 3">DSM 6307</strain>
    </source>
</reference>
<feature type="transmembrane region" description="Helical" evidence="1">
    <location>
        <begin position="55"/>
        <end position="80"/>
    </location>
</feature>
<dbReference type="EMBL" id="CP018866">
    <property type="protein sequence ID" value="AST91568.1"/>
    <property type="molecule type" value="Genomic_DNA"/>
</dbReference>
<feature type="transmembrane region" description="Helical" evidence="1">
    <location>
        <begin position="6"/>
        <end position="24"/>
    </location>
</feature>
<feature type="transmembrane region" description="Helical" evidence="1">
    <location>
        <begin position="31"/>
        <end position="49"/>
    </location>
</feature>
<evidence type="ECO:0000313" key="2">
    <source>
        <dbReference type="EMBL" id="AST91568.1"/>
    </source>
</evidence>
<dbReference type="InterPro" id="IPR029058">
    <property type="entry name" value="AB_hydrolase_fold"/>
</dbReference>
<keyword evidence="1" id="KW-0812">Transmembrane</keyword>
<dbReference type="AlphaFoldDB" id="A0A223KQF9"/>
<dbReference type="GO" id="GO:0015996">
    <property type="term" value="P:chlorophyll catabolic process"/>
    <property type="evidence" value="ECO:0007669"/>
    <property type="project" value="TreeGrafter"/>
</dbReference>
<evidence type="ECO:0000313" key="3">
    <source>
        <dbReference type="Proteomes" id="UP000215224"/>
    </source>
</evidence>
<keyword evidence="1" id="KW-1133">Transmembrane helix</keyword>
<proteinExistence type="predicted"/>
<dbReference type="STRING" id="1314751.GCA_001591425_01291"/>
<organism evidence="2 3">
    <name type="scientific">Sutcliffiella cohnii</name>
    <dbReference type="NCBI Taxonomy" id="33932"/>
    <lineage>
        <taxon>Bacteria</taxon>
        <taxon>Bacillati</taxon>
        <taxon>Bacillota</taxon>
        <taxon>Bacilli</taxon>
        <taxon>Bacillales</taxon>
        <taxon>Bacillaceae</taxon>
        <taxon>Sutcliffiella</taxon>
    </lineage>
</organism>
<keyword evidence="3" id="KW-1185">Reference proteome</keyword>
<dbReference type="RefSeq" id="WP_066413643.1">
    <property type="nucleotide sequence ID" value="NZ_CP018866.1"/>
</dbReference>
<dbReference type="GO" id="GO:0047746">
    <property type="term" value="F:chlorophyllase activity"/>
    <property type="evidence" value="ECO:0007669"/>
    <property type="project" value="TreeGrafter"/>
</dbReference>
<sequence>MMKLYIAINKLLQIIISFFTNSWVAITKGMLLYVPIFIFIMGYFLVLGVGKWFDILFISVLGIIGFVTSYIIIRIILLMVKKIPYTFIYITVGLLTAIYMVGLYLGPYFRYLAYMVLLLGAIIGFTISILRIKNISVLWKVSTVLFTITIHAIVIGIVITPGERGEWNVELIGDPPNLVNPAETGQYTIQYFTYGSGNDNRRDEFGDNVTYETSTVNISPVTVTPKGINSFYRKWYWGFELNSAPLNGRVWMPKEGDGPHPLVLIVHGNHNMVEHSDRGYSYLGELLASKGYIAVSVDQNFLNSSKFGHIGWDNAGRAWLLLKHLEQWAKWNVQMDHDLYRKVDMNNIALIGHSRGGEAVSIAAVLNELERFPNNARVKMDFDFSIRALIGLSPGEGRFNPGDEPISLENINYLTIQGSHDTDHTSYHGIKTFNRVTFTENYDGFKSSIYIYGGNHGQFNKDWIVDRSPPYSWFINRSALLSPEMQQHITKFYVTAFLEASLKEKDEYRELFSNKEISSAWVPTDPLRIQFEDSDFQAIATFEEDVDVTTVTVPNGKIDGRSLRVWREVGLTLRNGDLQHNRAVKLGWLKSSSRYIINVPEDISNTFTDQTVLRFDAVHAHESRYTFRGLPIDEQYRQKSIPIKVSMKPKGIHQYDARIEKTIHIEPTFTSDLYRWDWRNEKIGTNYEHILQTYEIPISYLQEEFPNIAFDSIHEIVFSLNETDSGLIILDNIGFAEKAH</sequence>
<evidence type="ECO:0008006" key="4">
    <source>
        <dbReference type="Google" id="ProtNLM"/>
    </source>
</evidence>
<accession>A0A223KQF9</accession>
<feature type="transmembrane region" description="Helical" evidence="1">
    <location>
        <begin position="87"/>
        <end position="105"/>
    </location>
</feature>
<dbReference type="Gene3D" id="3.40.50.1820">
    <property type="entry name" value="alpha/beta hydrolase"/>
    <property type="match status" value="1"/>
</dbReference>
<dbReference type="Pfam" id="PF07224">
    <property type="entry name" value="Chlorophyllase"/>
    <property type="match status" value="1"/>
</dbReference>
<protein>
    <recommendedName>
        <fullName evidence="4">Alpha/beta hydrolase</fullName>
    </recommendedName>
</protein>
<dbReference type="SUPFAM" id="SSF53474">
    <property type="entry name" value="alpha/beta-Hydrolases"/>
    <property type="match status" value="1"/>
</dbReference>